<comment type="caution">
    <text evidence="2">The sequence shown here is derived from an EMBL/GenBank/DDBJ whole genome shotgun (WGS) entry which is preliminary data.</text>
</comment>
<organism evidence="2 3">
    <name type="scientific">Portunus trituberculatus</name>
    <name type="common">Swimming crab</name>
    <name type="synonym">Neptunus trituberculatus</name>
    <dbReference type="NCBI Taxonomy" id="210409"/>
    <lineage>
        <taxon>Eukaryota</taxon>
        <taxon>Metazoa</taxon>
        <taxon>Ecdysozoa</taxon>
        <taxon>Arthropoda</taxon>
        <taxon>Crustacea</taxon>
        <taxon>Multicrustacea</taxon>
        <taxon>Malacostraca</taxon>
        <taxon>Eumalacostraca</taxon>
        <taxon>Eucarida</taxon>
        <taxon>Decapoda</taxon>
        <taxon>Pleocyemata</taxon>
        <taxon>Brachyura</taxon>
        <taxon>Eubrachyura</taxon>
        <taxon>Portunoidea</taxon>
        <taxon>Portunidae</taxon>
        <taxon>Portuninae</taxon>
        <taxon>Portunus</taxon>
    </lineage>
</organism>
<dbReference type="EMBL" id="VSRR010003522">
    <property type="protein sequence ID" value="MPC36453.1"/>
    <property type="molecule type" value="Genomic_DNA"/>
</dbReference>
<feature type="region of interest" description="Disordered" evidence="1">
    <location>
        <begin position="75"/>
        <end position="107"/>
    </location>
</feature>
<feature type="compositionally biased region" description="Basic and acidic residues" evidence="1">
    <location>
        <begin position="91"/>
        <end position="107"/>
    </location>
</feature>
<evidence type="ECO:0000256" key="1">
    <source>
        <dbReference type="SAM" id="MobiDB-lite"/>
    </source>
</evidence>
<name>A0A5B7EU87_PORTR</name>
<accession>A0A5B7EU87</accession>
<protein>
    <submittedName>
        <fullName evidence="2">Uncharacterized protein</fullName>
    </submittedName>
</protein>
<evidence type="ECO:0000313" key="3">
    <source>
        <dbReference type="Proteomes" id="UP000324222"/>
    </source>
</evidence>
<keyword evidence="3" id="KW-1185">Reference proteome</keyword>
<feature type="compositionally biased region" description="Polar residues" evidence="1">
    <location>
        <begin position="75"/>
        <end position="84"/>
    </location>
</feature>
<gene>
    <name evidence="2" type="ORF">E2C01_029911</name>
</gene>
<sequence>MYEPKNTTTYSTLHANINHHIPDSTQLSASTCCYVNPQPLNPQVVSVTSCFLQMILSDVPAVSLMIRLPALTSQPSQYNGTLPSTLPIEQCQDREEGSSGGRDREEGAAFLCRSPPLQLSVPPVYSAP</sequence>
<evidence type="ECO:0000313" key="2">
    <source>
        <dbReference type="EMBL" id="MPC36453.1"/>
    </source>
</evidence>
<reference evidence="2 3" key="1">
    <citation type="submission" date="2019-05" db="EMBL/GenBank/DDBJ databases">
        <title>Another draft genome of Portunus trituberculatus and its Hox gene families provides insights of decapod evolution.</title>
        <authorList>
            <person name="Jeong J.-H."/>
            <person name="Song I."/>
            <person name="Kim S."/>
            <person name="Choi T."/>
            <person name="Kim D."/>
            <person name="Ryu S."/>
            <person name="Kim W."/>
        </authorList>
    </citation>
    <scope>NUCLEOTIDE SEQUENCE [LARGE SCALE GENOMIC DNA]</scope>
    <source>
        <tissue evidence="2">Muscle</tissue>
    </source>
</reference>
<dbReference type="Proteomes" id="UP000324222">
    <property type="component" value="Unassembled WGS sequence"/>
</dbReference>
<dbReference type="AlphaFoldDB" id="A0A5B7EU87"/>
<proteinExistence type="predicted"/>